<evidence type="ECO:0000259" key="5">
    <source>
        <dbReference type="PROSITE" id="PS50931"/>
    </source>
</evidence>
<sequence>MKPTLPAIRATLTQLRTLDAVARLGGVGKAAAALHLAQPTVSTQLRELAAATDLQLFEPEGRGLRITADGERLWAAAREMFDVWRRFEEDQADVRGLRAGRLQVAAVTTTEYFLPELLGPFAQAYPGIDIELTVENRDAVVRRLREGVAELAVMMLPPTDLPLNRWPLMANPLVLVAPAGHPLAGRRSVPWSRLIAEPRLAREPGSGTRLATDQFLAHQGIDWQPRMALGSNEALKHAVAAGLGLAVLSRHTLGGDATGLVELKASGLPIRRHWQVVWRQDRRLSRAAQALLAAWRER</sequence>
<dbReference type="Pfam" id="PF03466">
    <property type="entry name" value="LysR_substrate"/>
    <property type="match status" value="1"/>
</dbReference>
<protein>
    <submittedName>
        <fullName evidence="6">LysR family transcriptional regulator</fullName>
    </submittedName>
</protein>
<dbReference type="AlphaFoldDB" id="A0A3S2UGU5"/>
<dbReference type="EMBL" id="SACM01000001">
    <property type="protein sequence ID" value="RVT87672.1"/>
    <property type="molecule type" value="Genomic_DNA"/>
</dbReference>
<dbReference type="GO" id="GO:0000976">
    <property type="term" value="F:transcription cis-regulatory region binding"/>
    <property type="evidence" value="ECO:0007669"/>
    <property type="project" value="TreeGrafter"/>
</dbReference>
<dbReference type="Gene3D" id="3.40.190.290">
    <property type="match status" value="1"/>
</dbReference>
<dbReference type="PROSITE" id="PS50931">
    <property type="entry name" value="HTH_LYSR"/>
    <property type="match status" value="1"/>
</dbReference>
<dbReference type="InterPro" id="IPR000847">
    <property type="entry name" value="LysR_HTH_N"/>
</dbReference>
<evidence type="ECO:0000256" key="2">
    <source>
        <dbReference type="ARBA" id="ARBA00023015"/>
    </source>
</evidence>
<evidence type="ECO:0000256" key="1">
    <source>
        <dbReference type="ARBA" id="ARBA00009437"/>
    </source>
</evidence>
<evidence type="ECO:0000313" key="6">
    <source>
        <dbReference type="EMBL" id="RVT87672.1"/>
    </source>
</evidence>
<evidence type="ECO:0000256" key="3">
    <source>
        <dbReference type="ARBA" id="ARBA00023125"/>
    </source>
</evidence>
<dbReference type="SUPFAM" id="SSF46785">
    <property type="entry name" value="Winged helix' DNA-binding domain"/>
    <property type="match status" value="1"/>
</dbReference>
<reference evidence="6 7" key="1">
    <citation type="submission" date="2019-01" db="EMBL/GenBank/DDBJ databases">
        <authorList>
            <person name="Chen W.-M."/>
        </authorList>
    </citation>
    <scope>NUCLEOTIDE SEQUENCE [LARGE SCALE GENOMIC DNA]</scope>
    <source>
        <strain evidence="6 7">CCP-18</strain>
    </source>
</reference>
<dbReference type="Gene3D" id="1.10.10.10">
    <property type="entry name" value="Winged helix-like DNA-binding domain superfamily/Winged helix DNA-binding domain"/>
    <property type="match status" value="1"/>
</dbReference>
<dbReference type="Proteomes" id="UP000288587">
    <property type="component" value="Unassembled WGS sequence"/>
</dbReference>
<keyword evidence="2" id="KW-0805">Transcription regulation</keyword>
<evidence type="ECO:0000256" key="4">
    <source>
        <dbReference type="ARBA" id="ARBA00023163"/>
    </source>
</evidence>
<dbReference type="InterPro" id="IPR005119">
    <property type="entry name" value="LysR_subst-bd"/>
</dbReference>
<organism evidence="6 7">
    <name type="scientific">Inhella crocodyli</name>
    <dbReference type="NCBI Taxonomy" id="2499851"/>
    <lineage>
        <taxon>Bacteria</taxon>
        <taxon>Pseudomonadati</taxon>
        <taxon>Pseudomonadota</taxon>
        <taxon>Betaproteobacteria</taxon>
        <taxon>Burkholderiales</taxon>
        <taxon>Sphaerotilaceae</taxon>
        <taxon>Inhella</taxon>
    </lineage>
</organism>
<dbReference type="InterPro" id="IPR036388">
    <property type="entry name" value="WH-like_DNA-bd_sf"/>
</dbReference>
<dbReference type="PANTHER" id="PTHR30126">
    <property type="entry name" value="HTH-TYPE TRANSCRIPTIONAL REGULATOR"/>
    <property type="match status" value="1"/>
</dbReference>
<gene>
    <name evidence="6" type="ORF">EOD73_01195</name>
</gene>
<dbReference type="RefSeq" id="WP_127680087.1">
    <property type="nucleotide sequence ID" value="NZ_SACM01000001.1"/>
</dbReference>
<dbReference type="PANTHER" id="PTHR30126:SF5">
    <property type="entry name" value="HTH-TYPE TRANSCRIPTIONAL ACTIVATOR CMPR"/>
    <property type="match status" value="1"/>
</dbReference>
<dbReference type="SUPFAM" id="SSF53850">
    <property type="entry name" value="Periplasmic binding protein-like II"/>
    <property type="match status" value="1"/>
</dbReference>
<comment type="similarity">
    <text evidence="1">Belongs to the LysR transcriptional regulatory family.</text>
</comment>
<feature type="domain" description="HTH lysR-type" evidence="5">
    <location>
        <begin position="11"/>
        <end position="67"/>
    </location>
</feature>
<dbReference type="GO" id="GO:0003700">
    <property type="term" value="F:DNA-binding transcription factor activity"/>
    <property type="evidence" value="ECO:0007669"/>
    <property type="project" value="InterPro"/>
</dbReference>
<keyword evidence="3" id="KW-0238">DNA-binding</keyword>
<dbReference type="Pfam" id="PF00126">
    <property type="entry name" value="HTH_1"/>
    <property type="match status" value="1"/>
</dbReference>
<proteinExistence type="inferred from homology"/>
<keyword evidence="4" id="KW-0804">Transcription</keyword>
<evidence type="ECO:0000313" key="7">
    <source>
        <dbReference type="Proteomes" id="UP000288587"/>
    </source>
</evidence>
<comment type="caution">
    <text evidence="6">The sequence shown here is derived from an EMBL/GenBank/DDBJ whole genome shotgun (WGS) entry which is preliminary data.</text>
</comment>
<keyword evidence="7" id="KW-1185">Reference proteome</keyword>
<dbReference type="OrthoDB" id="9785745at2"/>
<dbReference type="InterPro" id="IPR036390">
    <property type="entry name" value="WH_DNA-bd_sf"/>
</dbReference>
<name>A0A3S2UGU5_9BURK</name>
<accession>A0A3S2UGU5</accession>